<dbReference type="Pfam" id="PF03413">
    <property type="entry name" value="PepSY"/>
    <property type="match status" value="1"/>
</dbReference>
<dbReference type="STRING" id="721133.SAMN05216176_101110"/>
<feature type="domain" description="PepSY" evidence="1">
    <location>
        <begin position="57"/>
        <end position="114"/>
    </location>
</feature>
<keyword evidence="3" id="KW-1185">Reference proteome</keyword>
<evidence type="ECO:0000313" key="2">
    <source>
        <dbReference type="EMBL" id="EKF43554.1"/>
    </source>
</evidence>
<evidence type="ECO:0000259" key="1">
    <source>
        <dbReference type="Pfam" id="PF03413"/>
    </source>
</evidence>
<gene>
    <name evidence="2" type="ORF">NA8A_05963</name>
</gene>
<dbReference type="Gene3D" id="3.10.450.40">
    <property type="match status" value="1"/>
</dbReference>
<proteinExistence type="predicted"/>
<name>K2P052_9HYPH</name>
<dbReference type="eggNOG" id="COG3212">
    <property type="taxonomic scope" value="Bacteria"/>
</dbReference>
<accession>K2P052</accession>
<dbReference type="AlphaFoldDB" id="K2P052"/>
<protein>
    <submittedName>
        <fullName evidence="2">Propeptide PepSY amd peptidase M4</fullName>
    </submittedName>
</protein>
<evidence type="ECO:0000313" key="3">
    <source>
        <dbReference type="Proteomes" id="UP000007374"/>
    </source>
</evidence>
<dbReference type="Proteomes" id="UP000007374">
    <property type="component" value="Unassembled WGS sequence"/>
</dbReference>
<organism evidence="2 3">
    <name type="scientific">Nitratireductor indicus C115</name>
    <dbReference type="NCBI Taxonomy" id="1231190"/>
    <lineage>
        <taxon>Bacteria</taxon>
        <taxon>Pseudomonadati</taxon>
        <taxon>Pseudomonadota</taxon>
        <taxon>Alphaproteobacteria</taxon>
        <taxon>Hyphomicrobiales</taxon>
        <taxon>Phyllobacteriaceae</taxon>
        <taxon>Nitratireductor</taxon>
    </lineage>
</organism>
<dbReference type="EMBL" id="AMSI01000003">
    <property type="protein sequence ID" value="EKF43554.1"/>
    <property type="molecule type" value="Genomic_DNA"/>
</dbReference>
<comment type="caution">
    <text evidence="2">The sequence shown here is derived from an EMBL/GenBank/DDBJ whole genome shotgun (WGS) entry which is preliminary data.</text>
</comment>
<sequence>MIHVRELSASLAYDATMTIRQFAAILPLTIGLLSGVARADGDDHEEARRALESGRALPLAEILQKLRREIDGEVVDVELEREHDRYIYELKVMTTGGRLLEVDVDALTARILKLEKD</sequence>
<dbReference type="PATRIC" id="fig|1231190.3.peg.1253"/>
<reference evidence="2 3" key="1">
    <citation type="journal article" date="2012" name="J. Bacteriol.">
        <title>Genome Sequence of Nitratireductor indicus Type Strain C115.</title>
        <authorList>
            <person name="Lai Q."/>
            <person name="Li G."/>
            <person name="Yu Z."/>
            <person name="Shao Z."/>
        </authorList>
    </citation>
    <scope>NUCLEOTIDE SEQUENCE [LARGE SCALE GENOMIC DNA]</scope>
    <source>
        <strain evidence="2 3">C115</strain>
    </source>
</reference>
<dbReference type="InterPro" id="IPR025711">
    <property type="entry name" value="PepSY"/>
</dbReference>